<evidence type="ECO:0000256" key="1">
    <source>
        <dbReference type="SAM" id="Coils"/>
    </source>
</evidence>
<evidence type="ECO:0000313" key="2">
    <source>
        <dbReference type="EMBL" id="HIT50346.1"/>
    </source>
</evidence>
<organism evidence="2 3">
    <name type="scientific">Candidatus Pelethenecus faecipullorum</name>
    <dbReference type="NCBI Taxonomy" id="2840900"/>
    <lineage>
        <taxon>Bacteria</taxon>
        <taxon>Bacillati</taxon>
        <taxon>Mycoplasmatota</taxon>
        <taxon>Mollicutes</taxon>
        <taxon>Candidatus Pelethenecus</taxon>
    </lineage>
</organism>
<comment type="caution">
    <text evidence="2">The sequence shown here is derived from an EMBL/GenBank/DDBJ whole genome shotgun (WGS) entry which is preliminary data.</text>
</comment>
<protein>
    <submittedName>
        <fullName evidence="2">Uncharacterized protein</fullName>
    </submittedName>
</protein>
<evidence type="ECO:0000313" key="3">
    <source>
        <dbReference type="Proteomes" id="UP000886758"/>
    </source>
</evidence>
<dbReference type="Proteomes" id="UP000886758">
    <property type="component" value="Unassembled WGS sequence"/>
</dbReference>
<feature type="coiled-coil region" evidence="1">
    <location>
        <begin position="543"/>
        <end position="581"/>
    </location>
</feature>
<keyword evidence="1" id="KW-0175">Coiled coil</keyword>
<proteinExistence type="predicted"/>
<sequence>MDPILKEMLKETEENEALGRIFYQYVEKSDIAKKMLSELISKKYSRKQSKKGFFIAENERNKIGIISHCLGLESLALSTNFEYDLFSDDDKKVEEIKVIFIDTLKAIFASIDLTQEKVDLILGGKGDDVTLNYDASPCVFNDDIDDESLQVKGYVDTMAKLLETFSEFRIFTYSLIDQHGFKFELEGVDDIVRWNDAVIIKTIKDLNKACISQPEQVPYFIEKKEKKDKFGEGMLFKGWNYIAMGNEAEPSLYFTYAVCSAYTSFISKLPYVLAGVRNAEKQYDIARLKKKIIPELPIGNKNIKMSRNYELLKLCYADYVDFNKRCVDAGHYIDYSINQKKIDMTQAFVGQGYNEVSTDEIINSTTNDAMINTLLSILSMIYAGVDLDYASVGKGEDFTERLQYAVQNTLKVYKKLERLNKNYIVDQYFLSFNEFIPAEHQEQAKLLRKQRILMVTLMPLLIKTYTAMARYIIEYPQKEMRDYLKIILSNRCIDKYTGSALWIWDKDGYNLSVNLIYLLNMLSFYTYYEKYEYPFTNDTDSYAARLEKQEREHEAQLADIENTHAQEVKELRANLKRAQNALLELKPVEKEIIVIVEAFLKEKLGKLIAETFKKSRESTIDSGRDELAKAFQGMFIAMFAGEGLREMVDVGSVSAVDGKLSTNMEYISNENAMFDLFSQWMIDRVRKEMGK</sequence>
<accession>A0A9D1GSW0</accession>
<name>A0A9D1GSW0_9MOLU</name>
<gene>
    <name evidence="2" type="ORF">IAD46_04905</name>
</gene>
<reference evidence="2" key="2">
    <citation type="journal article" date="2021" name="PeerJ">
        <title>Extensive microbial diversity within the chicken gut microbiome revealed by metagenomics and culture.</title>
        <authorList>
            <person name="Gilroy R."/>
            <person name="Ravi A."/>
            <person name="Getino M."/>
            <person name="Pursley I."/>
            <person name="Horton D.L."/>
            <person name="Alikhan N.F."/>
            <person name="Baker D."/>
            <person name="Gharbi K."/>
            <person name="Hall N."/>
            <person name="Watson M."/>
            <person name="Adriaenssens E.M."/>
            <person name="Foster-Nyarko E."/>
            <person name="Jarju S."/>
            <person name="Secka A."/>
            <person name="Antonio M."/>
            <person name="Oren A."/>
            <person name="Chaudhuri R.R."/>
            <person name="La Ragione R."/>
            <person name="Hildebrand F."/>
            <person name="Pallen M.J."/>
        </authorList>
    </citation>
    <scope>NUCLEOTIDE SEQUENCE</scope>
    <source>
        <strain evidence="2">ChiW17-6978</strain>
    </source>
</reference>
<dbReference type="AlphaFoldDB" id="A0A9D1GSW0"/>
<reference evidence="2" key="1">
    <citation type="submission" date="2020-10" db="EMBL/GenBank/DDBJ databases">
        <authorList>
            <person name="Gilroy R."/>
        </authorList>
    </citation>
    <scope>NUCLEOTIDE SEQUENCE</scope>
    <source>
        <strain evidence="2">ChiW17-6978</strain>
    </source>
</reference>
<dbReference type="EMBL" id="DVLF01000154">
    <property type="protein sequence ID" value="HIT50346.1"/>
    <property type="molecule type" value="Genomic_DNA"/>
</dbReference>